<organism evidence="2 3">
    <name type="scientific">Candidula unifasciata</name>
    <dbReference type="NCBI Taxonomy" id="100452"/>
    <lineage>
        <taxon>Eukaryota</taxon>
        <taxon>Metazoa</taxon>
        <taxon>Spiralia</taxon>
        <taxon>Lophotrochozoa</taxon>
        <taxon>Mollusca</taxon>
        <taxon>Gastropoda</taxon>
        <taxon>Heterobranchia</taxon>
        <taxon>Euthyneura</taxon>
        <taxon>Panpulmonata</taxon>
        <taxon>Eupulmonata</taxon>
        <taxon>Stylommatophora</taxon>
        <taxon>Helicina</taxon>
        <taxon>Helicoidea</taxon>
        <taxon>Geomitridae</taxon>
        <taxon>Candidula</taxon>
    </lineage>
</organism>
<proteinExistence type="predicted"/>
<name>A0A8S3Z862_9EUPU</name>
<dbReference type="OrthoDB" id="6150435at2759"/>
<evidence type="ECO:0000256" key="1">
    <source>
        <dbReference type="SAM" id="MobiDB-lite"/>
    </source>
</evidence>
<gene>
    <name evidence="2" type="ORF">CUNI_LOCUS11322</name>
</gene>
<evidence type="ECO:0000313" key="2">
    <source>
        <dbReference type="EMBL" id="CAG5125764.1"/>
    </source>
</evidence>
<keyword evidence="3" id="KW-1185">Reference proteome</keyword>
<dbReference type="AlphaFoldDB" id="A0A8S3Z862"/>
<protein>
    <submittedName>
        <fullName evidence="2">Uncharacterized protein</fullName>
    </submittedName>
</protein>
<evidence type="ECO:0000313" key="3">
    <source>
        <dbReference type="Proteomes" id="UP000678393"/>
    </source>
</evidence>
<feature type="region of interest" description="Disordered" evidence="1">
    <location>
        <begin position="349"/>
        <end position="384"/>
    </location>
</feature>
<sequence length="490" mass="54553">EVSLLSPDWDDDADEADSFTQRDGSNTLTRGFHPPVSHARVAFADLNPQQNLAHDFSPARPKQRLTSTLDQTCGNDTNNDTDEFLLLQHRPSVDRKYYPCSNLDIPFRLPILQSAPYQNLEDNYNALPNNSANINMEGGGVSVPEAPILCEDVSLMQNIELSTLKFMDSPSVEDSLNDWNLPPSSQINSCSTTTTGVNDSYSTTTGGVNDYSTLVSSDRIHLSAMGCSDDENGKVRNVQRDIGATVNYTNKVTDSMEIPGITHHPGLLQQTPVACCTSCLHINTCESYNDTEFLVTDHSNSHHHPHSYSLPHPHRRLQHVSYQEPDTEHHPHSYPLPHPHRRLQHVSYQEPDTEHHHQHHHVPHSGAGHTPRHSIISHTHSPYHQQPCCTGGGHPTFNCDRRLPDYVTIDQCYSGVDDSECRTICLIANFDVGGAKKDADQREDQAPVTVRGLQGESLPKKDKTAPRRSVVIRQVAVNPPKVEQPVHLLS</sequence>
<comment type="caution">
    <text evidence="2">The sequence shown here is derived from an EMBL/GenBank/DDBJ whole genome shotgun (WGS) entry which is preliminary data.</text>
</comment>
<feature type="non-terminal residue" evidence="2">
    <location>
        <position position="1"/>
    </location>
</feature>
<feature type="region of interest" description="Disordered" evidence="1">
    <location>
        <begin position="436"/>
        <end position="469"/>
    </location>
</feature>
<feature type="compositionally biased region" description="Acidic residues" evidence="1">
    <location>
        <begin position="8"/>
        <end position="17"/>
    </location>
</feature>
<dbReference type="Proteomes" id="UP000678393">
    <property type="component" value="Unassembled WGS sequence"/>
</dbReference>
<feature type="region of interest" description="Disordered" evidence="1">
    <location>
        <begin position="1"/>
        <end position="32"/>
    </location>
</feature>
<feature type="compositionally biased region" description="Polar residues" evidence="1">
    <location>
        <begin position="18"/>
        <end position="29"/>
    </location>
</feature>
<feature type="non-terminal residue" evidence="2">
    <location>
        <position position="490"/>
    </location>
</feature>
<accession>A0A8S3Z862</accession>
<reference evidence="2" key="1">
    <citation type="submission" date="2021-04" db="EMBL/GenBank/DDBJ databases">
        <authorList>
            <consortium name="Molecular Ecology Group"/>
        </authorList>
    </citation>
    <scope>NUCLEOTIDE SEQUENCE</scope>
</reference>
<dbReference type="EMBL" id="CAJHNH020002157">
    <property type="protein sequence ID" value="CAG5125764.1"/>
    <property type="molecule type" value="Genomic_DNA"/>
</dbReference>
<feature type="compositionally biased region" description="Basic and acidic residues" evidence="1">
    <location>
        <begin position="436"/>
        <end position="445"/>
    </location>
</feature>